<accession>A0A2I0SVN3</accession>
<feature type="non-terminal residue" evidence="2">
    <location>
        <position position="1"/>
    </location>
</feature>
<gene>
    <name evidence="2" type="ORF">CW362_04855</name>
</gene>
<comment type="caution">
    <text evidence="2">The sequence shown here is derived from an EMBL/GenBank/DDBJ whole genome shotgun (WGS) entry which is preliminary data.</text>
</comment>
<feature type="compositionally biased region" description="Low complexity" evidence="1">
    <location>
        <begin position="33"/>
        <end position="48"/>
    </location>
</feature>
<dbReference type="EMBL" id="PJOS01000006">
    <property type="protein sequence ID" value="PKT73997.1"/>
    <property type="molecule type" value="Genomic_DNA"/>
</dbReference>
<feature type="compositionally biased region" description="Basic and acidic residues" evidence="1">
    <location>
        <begin position="140"/>
        <end position="151"/>
    </location>
</feature>
<proteinExistence type="predicted"/>
<dbReference type="AlphaFoldDB" id="A0A2I0SVN3"/>
<reference evidence="2 3" key="1">
    <citation type="submission" date="2017-12" db="EMBL/GenBank/DDBJ databases">
        <title>Streptomyces populusis sp. nov., a novel endophytic actinobacterium isolated from stems of Populus adenopoda Maxim.</title>
        <authorList>
            <person name="Wang Z."/>
        </authorList>
    </citation>
    <scope>NUCLEOTIDE SEQUENCE [LARGE SCALE GENOMIC DNA]</scope>
    <source>
        <strain evidence="2 3">A249</strain>
    </source>
</reference>
<evidence type="ECO:0000256" key="1">
    <source>
        <dbReference type="SAM" id="MobiDB-lite"/>
    </source>
</evidence>
<dbReference type="Proteomes" id="UP000236178">
    <property type="component" value="Unassembled WGS sequence"/>
</dbReference>
<keyword evidence="3" id="KW-1185">Reference proteome</keyword>
<organism evidence="2 3">
    <name type="scientific">Streptomyces populi</name>
    <dbReference type="NCBI Taxonomy" id="2058924"/>
    <lineage>
        <taxon>Bacteria</taxon>
        <taxon>Bacillati</taxon>
        <taxon>Actinomycetota</taxon>
        <taxon>Actinomycetes</taxon>
        <taxon>Kitasatosporales</taxon>
        <taxon>Streptomycetaceae</taxon>
        <taxon>Streptomyces</taxon>
    </lineage>
</organism>
<feature type="region of interest" description="Disordered" evidence="1">
    <location>
        <begin position="24"/>
        <end position="151"/>
    </location>
</feature>
<sequence>VAAEKNSTLVLPFPVELLRFLERAQSGQGQGPGQVQVQGQGERPTAPARPERPSSTQPPVERQPGVDPVEPPPAPDRIGRTLEALGLPEAFADTDGLGVPDTFGILGEPRVPMEPEGPEDSGDPDAFGNDAGRSGSSGNVEERAEPDAPAG</sequence>
<evidence type="ECO:0000313" key="2">
    <source>
        <dbReference type="EMBL" id="PKT73997.1"/>
    </source>
</evidence>
<evidence type="ECO:0000313" key="3">
    <source>
        <dbReference type="Proteomes" id="UP000236178"/>
    </source>
</evidence>
<name>A0A2I0SVN3_9ACTN</name>
<protein>
    <submittedName>
        <fullName evidence="2">Uncharacterized protein</fullName>
    </submittedName>
</protein>